<proteinExistence type="predicted"/>
<dbReference type="InterPro" id="IPR016195">
    <property type="entry name" value="Pol/histidinol_Pase-like"/>
</dbReference>
<dbReference type="PANTHER" id="PTHR42924:SF3">
    <property type="entry name" value="POLYMERASE_HISTIDINOL PHOSPHATASE N-TERMINAL DOMAIN-CONTAINING PROTEIN"/>
    <property type="match status" value="1"/>
</dbReference>
<evidence type="ECO:0000256" key="1">
    <source>
        <dbReference type="SAM" id="MobiDB-lite"/>
    </source>
</evidence>
<evidence type="ECO:0000259" key="2">
    <source>
        <dbReference type="SMART" id="SM00481"/>
    </source>
</evidence>
<feature type="region of interest" description="Disordered" evidence="1">
    <location>
        <begin position="1"/>
        <end position="20"/>
    </location>
</feature>
<dbReference type="PANTHER" id="PTHR42924">
    <property type="entry name" value="EXONUCLEASE"/>
    <property type="match status" value="1"/>
</dbReference>
<feature type="domain" description="Polymerase/histidinol phosphatase N-terminal" evidence="2">
    <location>
        <begin position="4"/>
        <end position="69"/>
    </location>
</feature>
<dbReference type="InterPro" id="IPR003141">
    <property type="entry name" value="Pol/His_phosphatase_N"/>
</dbReference>
<sequence>MVVADLHAHSSASDGTETPGRLVASAARAGLDVVALTDHDTTSGWDEAVAASAATGVALVRGVEISCHHRGTSVHLLSYLHDPAAPGLLAETERSRASRLARAELMVERIGADLPLTWDDVLAQVDGDATVGRPHLADALVAKGLVRDRGHAFATVLSTRSPYFVGHHAPDAVEAVRLVRAAGGVPVFAHPRAVLRGRVVGDDVVEELAAAGLAGLEAHHRDHTPEATAALVDLAGALGLLVTGSSDYHGTGKVNRLGEHTTDPGVLEAVEAQGLLDVVRP</sequence>
<comment type="caution">
    <text evidence="3">The sequence shown here is derived from an EMBL/GenBank/DDBJ whole genome shotgun (WGS) entry which is preliminary data.</text>
</comment>
<dbReference type="SUPFAM" id="SSF89550">
    <property type="entry name" value="PHP domain-like"/>
    <property type="match status" value="1"/>
</dbReference>
<accession>A0A3N1HN28</accession>
<name>A0A3N1HN28_9ACTN</name>
<dbReference type="InParanoid" id="A0A3N1HN28"/>
<dbReference type="EMBL" id="RJKN01000003">
    <property type="protein sequence ID" value="ROP43927.1"/>
    <property type="molecule type" value="Genomic_DNA"/>
</dbReference>
<keyword evidence="4" id="KW-1185">Reference proteome</keyword>
<organism evidence="3 4">
    <name type="scientific">Pseudokineococcus lusitanus</name>
    <dbReference type="NCBI Taxonomy" id="763993"/>
    <lineage>
        <taxon>Bacteria</taxon>
        <taxon>Bacillati</taxon>
        <taxon>Actinomycetota</taxon>
        <taxon>Actinomycetes</taxon>
        <taxon>Kineosporiales</taxon>
        <taxon>Kineosporiaceae</taxon>
        <taxon>Pseudokineococcus</taxon>
    </lineage>
</organism>
<dbReference type="AlphaFoldDB" id="A0A3N1HN28"/>
<dbReference type="InterPro" id="IPR052018">
    <property type="entry name" value="PHP_domain"/>
</dbReference>
<reference evidence="3 4" key="1">
    <citation type="journal article" date="2015" name="Stand. Genomic Sci.">
        <title>Genomic Encyclopedia of Bacterial and Archaeal Type Strains, Phase III: the genomes of soil and plant-associated and newly described type strains.</title>
        <authorList>
            <person name="Whitman W.B."/>
            <person name="Woyke T."/>
            <person name="Klenk H.P."/>
            <person name="Zhou Y."/>
            <person name="Lilburn T.G."/>
            <person name="Beck B.J."/>
            <person name="De Vos P."/>
            <person name="Vandamme P."/>
            <person name="Eisen J.A."/>
            <person name="Garrity G."/>
            <person name="Hugenholtz P."/>
            <person name="Kyrpides N.C."/>
        </authorList>
    </citation>
    <scope>NUCLEOTIDE SEQUENCE [LARGE SCALE GENOMIC DNA]</scope>
    <source>
        <strain evidence="3 4">CECT 7306</strain>
    </source>
</reference>
<dbReference type="GO" id="GO:0004534">
    <property type="term" value="F:5'-3' RNA exonuclease activity"/>
    <property type="evidence" value="ECO:0007669"/>
    <property type="project" value="TreeGrafter"/>
</dbReference>
<protein>
    <recommendedName>
        <fullName evidence="2">Polymerase/histidinol phosphatase N-terminal domain-containing protein</fullName>
    </recommendedName>
</protein>
<dbReference type="CDD" id="cd07438">
    <property type="entry name" value="PHP_HisPPase_AMP"/>
    <property type="match status" value="1"/>
</dbReference>
<dbReference type="SMART" id="SM00481">
    <property type="entry name" value="POLIIIAc"/>
    <property type="match status" value="1"/>
</dbReference>
<dbReference type="Pfam" id="PF02811">
    <property type="entry name" value="PHP"/>
    <property type="match status" value="1"/>
</dbReference>
<dbReference type="Gene3D" id="3.20.20.140">
    <property type="entry name" value="Metal-dependent hydrolases"/>
    <property type="match status" value="1"/>
</dbReference>
<dbReference type="GO" id="GO:0035312">
    <property type="term" value="F:5'-3' DNA exonuclease activity"/>
    <property type="evidence" value="ECO:0007669"/>
    <property type="project" value="TreeGrafter"/>
</dbReference>
<dbReference type="Gene3D" id="1.10.150.650">
    <property type="match status" value="1"/>
</dbReference>
<dbReference type="InterPro" id="IPR004013">
    <property type="entry name" value="PHP_dom"/>
</dbReference>
<dbReference type="Proteomes" id="UP000276232">
    <property type="component" value="Unassembled WGS sequence"/>
</dbReference>
<gene>
    <name evidence="3" type="ORF">EDC03_1524</name>
</gene>
<evidence type="ECO:0000313" key="3">
    <source>
        <dbReference type="EMBL" id="ROP43927.1"/>
    </source>
</evidence>
<evidence type="ECO:0000313" key="4">
    <source>
        <dbReference type="Proteomes" id="UP000276232"/>
    </source>
</evidence>